<dbReference type="PANTHER" id="PTHR40980">
    <property type="entry name" value="PLUG DOMAIN-CONTAINING PROTEIN"/>
    <property type="match status" value="1"/>
</dbReference>
<evidence type="ECO:0000256" key="3">
    <source>
        <dbReference type="ARBA" id="ARBA00023237"/>
    </source>
</evidence>
<keyword evidence="4" id="KW-0798">TonB box</keyword>
<gene>
    <name evidence="9" type="ORF">GGR88_001616</name>
</gene>
<dbReference type="EMBL" id="JAATJE010000001">
    <property type="protein sequence ID" value="NJC34142.1"/>
    <property type="molecule type" value="Genomic_DNA"/>
</dbReference>
<comment type="subcellular location">
    <subcellularLocation>
        <location evidence="1 4">Cell outer membrane</location>
    </subcellularLocation>
</comment>
<feature type="domain" description="TonB-dependent receptor plug" evidence="8">
    <location>
        <begin position="108"/>
        <end position="212"/>
    </location>
</feature>
<keyword evidence="2 4" id="KW-0472">Membrane</keyword>
<dbReference type="InterPro" id="IPR012910">
    <property type="entry name" value="Plug_dom"/>
</dbReference>
<reference evidence="9 10" key="1">
    <citation type="submission" date="2020-03" db="EMBL/GenBank/DDBJ databases">
        <title>Genomic Encyclopedia of Type Strains, Phase IV (KMG-IV): sequencing the most valuable type-strain genomes for metagenomic binning, comparative biology and taxonomic classification.</title>
        <authorList>
            <person name="Goeker M."/>
        </authorList>
    </citation>
    <scope>NUCLEOTIDE SEQUENCE [LARGE SCALE GENOMIC DNA]</scope>
    <source>
        <strain evidence="9 10">DSM 27651</strain>
    </source>
</reference>
<dbReference type="InterPro" id="IPR037066">
    <property type="entry name" value="Plug_dom_sf"/>
</dbReference>
<comment type="similarity">
    <text evidence="4">Belongs to the TonB-dependent receptor family.</text>
</comment>
<comment type="caution">
    <text evidence="9">The sequence shown here is derived from an EMBL/GenBank/DDBJ whole genome shotgun (WGS) entry which is preliminary data.</text>
</comment>
<feature type="region of interest" description="Disordered" evidence="5">
    <location>
        <begin position="37"/>
        <end position="84"/>
    </location>
</feature>
<dbReference type="Pfam" id="PF07715">
    <property type="entry name" value="Plug"/>
    <property type="match status" value="1"/>
</dbReference>
<protein>
    <submittedName>
        <fullName evidence="9">TonB-dependent receptor</fullName>
    </submittedName>
</protein>
<evidence type="ECO:0000259" key="8">
    <source>
        <dbReference type="Pfam" id="PF07715"/>
    </source>
</evidence>
<evidence type="ECO:0000313" key="9">
    <source>
        <dbReference type="EMBL" id="NJC34142.1"/>
    </source>
</evidence>
<dbReference type="InterPro" id="IPR000531">
    <property type="entry name" value="Beta-barrel_TonB"/>
</dbReference>
<dbReference type="Gene3D" id="2.40.170.20">
    <property type="entry name" value="TonB-dependent receptor, beta-barrel domain"/>
    <property type="match status" value="1"/>
</dbReference>
<keyword evidence="3" id="KW-0998">Cell outer membrane</keyword>
<feature type="domain" description="TonB-dependent receptor-like beta-barrel" evidence="7">
    <location>
        <begin position="538"/>
        <end position="1128"/>
    </location>
</feature>
<keyword evidence="6" id="KW-0732">Signal</keyword>
<evidence type="ECO:0000256" key="1">
    <source>
        <dbReference type="ARBA" id="ARBA00004442"/>
    </source>
</evidence>
<dbReference type="RefSeq" id="WP_167954027.1">
    <property type="nucleotide sequence ID" value="NZ_JAATJE010000001.1"/>
</dbReference>
<evidence type="ECO:0000256" key="4">
    <source>
        <dbReference type="RuleBase" id="RU003357"/>
    </source>
</evidence>
<accession>A0ABX0XN22</accession>
<name>A0ABX0XN22_9SPHN</name>
<dbReference type="Proteomes" id="UP000734218">
    <property type="component" value="Unassembled WGS sequence"/>
</dbReference>
<evidence type="ECO:0000259" key="7">
    <source>
        <dbReference type="Pfam" id="PF00593"/>
    </source>
</evidence>
<dbReference type="InterPro" id="IPR036942">
    <property type="entry name" value="Beta-barrel_TonB_sf"/>
</dbReference>
<dbReference type="PANTHER" id="PTHR40980:SF3">
    <property type="entry name" value="TONB-DEPENDENT RECEPTOR-LIKE BETA-BARREL DOMAIN-CONTAINING PROTEIN"/>
    <property type="match status" value="1"/>
</dbReference>
<keyword evidence="10" id="KW-1185">Reference proteome</keyword>
<evidence type="ECO:0000256" key="2">
    <source>
        <dbReference type="ARBA" id="ARBA00023136"/>
    </source>
</evidence>
<dbReference type="InterPro" id="IPR010104">
    <property type="entry name" value="TonB_rcpt_bac"/>
</dbReference>
<feature type="signal peptide" evidence="6">
    <location>
        <begin position="1"/>
        <end position="32"/>
    </location>
</feature>
<evidence type="ECO:0000256" key="6">
    <source>
        <dbReference type="SAM" id="SignalP"/>
    </source>
</evidence>
<proteinExistence type="inferred from homology"/>
<dbReference type="SUPFAM" id="SSF56935">
    <property type="entry name" value="Porins"/>
    <property type="match status" value="1"/>
</dbReference>
<sequence>MSRSRRGAMSGLWSGCSVLVLAGAGAGTPALAQQATAATTAQASQPRTTPPAQGTTGASGGSSAEALGVTPATSTPPAALTDDDATASEEDVIVTGYRQSLQNAQSIKRDSNVIVDSVTSEDIGALPDRSVVETLQRIPGVSISRFAAGVDPDHFSVEGSQATVRGLTYVRSEFNGREAFSALNGRSLGFQDVPSELLGGVDVFKSPSADRIEGGISGIVNLRTRKPFDSAKSYLAGSAEINYGDFVNRSAPTLSLTGSTRWETGIGDIGILGSIVYSQLFTRNDRLQVSSFRTRPVYSNGTRTDVVPFDGATQTGSGIFPRGAVMGTQDFNRERYGYAAAAQWRSNDGSMEAIFQFLRSDARQSWTENTIEIATDNVTAAGDSRARAGTTVSFDDDDLFDQGLITGPTGWRADQQTAPGTGPNLAGTRTPAFGLQSNNQYRGHEEQSVTDDYGFNFRWDPSDRLGFVFDYSHVESRGEVVDNGLWTSSYQDVFIDLRGKDLPEVRFVAPQTCETVATNAQGQCIGTPGSSANYPTYLAGTNGFLDPASTFWRSAMDHVEESSGNSDAFRFDAELSFPETGFLQSIRAGYRYADRDQIARNSTYNWGVLSEQWGNGGPVWLDEQIGGAGADQTGPNSQVGSYRSFIFGDFMRGQVPSPALGRLYYSGQPAKDYASYIAFAKSIRDEWLPAGSVPTGGATGWVPLAERPGVLAGSPYLPGEVNPIEEINNAAYIMANLEQEFDNGVRFTGNVGVRYSKTERTSGGFFQFGGTDPLTDDATCRTAIRQIVNPQAGETPPTTPTVPAGCAFLYSNPQARAAARAFSNAAVEPNDFELSYDYVLPAVNLRLEVGGGVQFRAAYFKGISPPNTTQIRNYYPISIGPQTPPGAQLTVTPNLATDDPNDGIISGEGQVRIEGAGIRAGSPDLLPVTADNFDLTAEWYFDDVGSLTLSGFYKRVKGVVVFATERQSFTNNGQTFEGVVTREINSPDTGTVKGVEIAYQQTYDFLPGALAGLGLQANYTYVDSSGVPQPTLDPGDLSVADGLVSNVDVSGFGLQGLSKHTVNITPFYEYGGVSLRAAYSWRSQYLLTTRDVIVPYDPVFQEAYGQLDASVFVQVTPNFRLGIQGVNLTNSITKTSVAVQGPGGEDDIRIIPRGWFMNDRRFSMLARFNF</sequence>
<evidence type="ECO:0000256" key="5">
    <source>
        <dbReference type="SAM" id="MobiDB-lite"/>
    </source>
</evidence>
<feature type="chain" id="PRO_5045421588" evidence="6">
    <location>
        <begin position="33"/>
        <end position="1170"/>
    </location>
</feature>
<feature type="compositionally biased region" description="Low complexity" evidence="5">
    <location>
        <begin position="37"/>
        <end position="80"/>
    </location>
</feature>
<dbReference type="Pfam" id="PF00593">
    <property type="entry name" value="TonB_dep_Rec_b-barrel"/>
    <property type="match status" value="1"/>
</dbReference>
<dbReference type="InterPro" id="IPR006311">
    <property type="entry name" value="TAT_signal"/>
</dbReference>
<dbReference type="NCBIfam" id="TIGR01782">
    <property type="entry name" value="TonB-Xanth-Caul"/>
    <property type="match status" value="1"/>
</dbReference>
<organism evidence="9 10">
    <name type="scientific">Sphingomonas jejuensis</name>
    <dbReference type="NCBI Taxonomy" id="904715"/>
    <lineage>
        <taxon>Bacteria</taxon>
        <taxon>Pseudomonadati</taxon>
        <taxon>Pseudomonadota</taxon>
        <taxon>Alphaproteobacteria</taxon>
        <taxon>Sphingomonadales</taxon>
        <taxon>Sphingomonadaceae</taxon>
        <taxon>Sphingomonas</taxon>
    </lineage>
</organism>
<keyword evidence="9" id="KW-0675">Receptor</keyword>
<dbReference type="PROSITE" id="PS51318">
    <property type="entry name" value="TAT"/>
    <property type="match status" value="1"/>
</dbReference>
<dbReference type="Gene3D" id="2.170.130.10">
    <property type="entry name" value="TonB-dependent receptor, plug domain"/>
    <property type="match status" value="1"/>
</dbReference>
<evidence type="ECO:0000313" key="10">
    <source>
        <dbReference type="Proteomes" id="UP000734218"/>
    </source>
</evidence>